<feature type="domain" description="Methyltransferase type 11" evidence="1">
    <location>
        <begin position="126"/>
        <end position="176"/>
    </location>
</feature>
<keyword evidence="2" id="KW-0489">Methyltransferase</keyword>
<accession>A0A1Z4M1F2</accession>
<dbReference type="Pfam" id="PF08241">
    <property type="entry name" value="Methyltransf_11"/>
    <property type="match status" value="1"/>
</dbReference>
<dbReference type="SUPFAM" id="SSF53335">
    <property type="entry name" value="S-adenosyl-L-methionine-dependent methyltransferases"/>
    <property type="match status" value="1"/>
</dbReference>
<dbReference type="Proteomes" id="UP000218418">
    <property type="component" value="Chromosome"/>
</dbReference>
<evidence type="ECO:0000313" key="2">
    <source>
        <dbReference type="EMBL" id="BAY87309.1"/>
    </source>
</evidence>
<evidence type="ECO:0000313" key="3">
    <source>
        <dbReference type="Proteomes" id="UP000218418"/>
    </source>
</evidence>
<dbReference type="GO" id="GO:0008757">
    <property type="term" value="F:S-adenosylmethionine-dependent methyltransferase activity"/>
    <property type="evidence" value="ECO:0007669"/>
    <property type="project" value="InterPro"/>
</dbReference>
<dbReference type="OrthoDB" id="9791837at2"/>
<dbReference type="GO" id="GO:0032259">
    <property type="term" value="P:methylation"/>
    <property type="evidence" value="ECO:0007669"/>
    <property type="project" value="UniProtKB-KW"/>
</dbReference>
<keyword evidence="3" id="KW-1185">Reference proteome</keyword>
<dbReference type="Gene3D" id="3.40.50.150">
    <property type="entry name" value="Vaccinia Virus protein VP39"/>
    <property type="match status" value="1"/>
</dbReference>
<evidence type="ECO:0000259" key="1">
    <source>
        <dbReference type="Pfam" id="PF08241"/>
    </source>
</evidence>
<protein>
    <submittedName>
        <fullName evidence="2">Type 11 methyltransferase</fullName>
    </submittedName>
</protein>
<dbReference type="InterPro" id="IPR013216">
    <property type="entry name" value="Methyltransf_11"/>
</dbReference>
<dbReference type="CDD" id="cd02440">
    <property type="entry name" value="AdoMet_MTases"/>
    <property type="match status" value="1"/>
</dbReference>
<dbReference type="InterPro" id="IPR029063">
    <property type="entry name" value="SAM-dependent_MTases_sf"/>
</dbReference>
<gene>
    <name evidence="2" type="ORF">NIES267_68310</name>
</gene>
<name>A0A1Z4M1F2_9CYAN</name>
<dbReference type="AlphaFoldDB" id="A0A1Z4M1F2"/>
<reference evidence="2 3" key="1">
    <citation type="submission" date="2017-06" db="EMBL/GenBank/DDBJ databases">
        <title>Genome sequencing of cyanobaciteial culture collection at National Institute for Environmental Studies (NIES).</title>
        <authorList>
            <person name="Hirose Y."/>
            <person name="Shimura Y."/>
            <person name="Fujisawa T."/>
            <person name="Nakamura Y."/>
            <person name="Kawachi M."/>
        </authorList>
    </citation>
    <scope>NUCLEOTIDE SEQUENCE [LARGE SCALE GENOMIC DNA]</scope>
    <source>
        <strain evidence="2 3">NIES-267</strain>
    </source>
</reference>
<proteinExistence type="predicted"/>
<organism evidence="2 3">
    <name type="scientific">Calothrix parasitica NIES-267</name>
    <dbReference type="NCBI Taxonomy" id="1973488"/>
    <lineage>
        <taxon>Bacteria</taxon>
        <taxon>Bacillati</taxon>
        <taxon>Cyanobacteriota</taxon>
        <taxon>Cyanophyceae</taxon>
        <taxon>Nostocales</taxon>
        <taxon>Calotrichaceae</taxon>
        <taxon>Calothrix</taxon>
    </lineage>
</organism>
<sequence>MKVSTAATLAIKNLRYHQVGKCNICGKSTIFICIDAATVRNNMYCPFCQSSSRKRHVAKLLINKVISGITSLVEISSKKHLNNLDKLNIYNTDVNEAFSQFLRFGTSYYCSSYIPNIQVGTEIREKVFCQNLEELTFTSEKFDVVITEDIFEHIRDYEKAFREVYRVLKTGGYHIFTVPCFFDKPSLIRVDTSGKEDIHLLPPEYHGDKIRGKILAYRTFGIDIFEILEKIGFETTVDFSNYLDRRFGIFDSYAFCSRKLEVGSRVRS</sequence>
<keyword evidence="2" id="KW-0808">Transferase</keyword>
<dbReference type="EMBL" id="AP018227">
    <property type="protein sequence ID" value="BAY87309.1"/>
    <property type="molecule type" value="Genomic_DNA"/>
</dbReference>